<dbReference type="Gene3D" id="3.40.50.720">
    <property type="entry name" value="NAD(P)-binding Rossmann-like Domain"/>
    <property type="match status" value="1"/>
</dbReference>
<dbReference type="InterPro" id="IPR002347">
    <property type="entry name" value="SDR_fam"/>
</dbReference>
<dbReference type="PRINTS" id="PR00081">
    <property type="entry name" value="GDHRDH"/>
</dbReference>
<reference evidence="2 3" key="1">
    <citation type="submission" date="2019-03" db="EMBL/GenBank/DDBJ databases">
        <title>Deep-cultivation of Planctomycetes and their phenomic and genomic characterization uncovers novel biology.</title>
        <authorList>
            <person name="Wiegand S."/>
            <person name="Jogler M."/>
            <person name="Boedeker C."/>
            <person name="Pinto D."/>
            <person name="Vollmers J."/>
            <person name="Rivas-Marin E."/>
            <person name="Kohn T."/>
            <person name="Peeters S.H."/>
            <person name="Heuer A."/>
            <person name="Rast P."/>
            <person name="Oberbeckmann S."/>
            <person name="Bunk B."/>
            <person name="Jeske O."/>
            <person name="Meyerdierks A."/>
            <person name="Storesund J.E."/>
            <person name="Kallscheuer N."/>
            <person name="Luecker S."/>
            <person name="Lage O.M."/>
            <person name="Pohl T."/>
            <person name="Merkel B.J."/>
            <person name="Hornburger P."/>
            <person name="Mueller R.-W."/>
            <person name="Bruemmer F."/>
            <person name="Labrenz M."/>
            <person name="Spormann A.M."/>
            <person name="Op den Camp H."/>
            <person name="Overmann J."/>
            <person name="Amann R."/>
            <person name="Jetten M.S.M."/>
            <person name="Mascher T."/>
            <person name="Medema M.H."/>
            <person name="Devos D.P."/>
            <person name="Kaster A.-K."/>
            <person name="Ovreas L."/>
            <person name="Rohde M."/>
            <person name="Galperin M.Y."/>
            <person name="Jogler C."/>
        </authorList>
    </citation>
    <scope>NUCLEOTIDE SEQUENCE [LARGE SCALE GENOMIC DNA]</scope>
    <source>
        <strain evidence="2 3">V202</strain>
    </source>
</reference>
<dbReference type="EMBL" id="CP037422">
    <property type="protein sequence ID" value="QDU09711.1"/>
    <property type="molecule type" value="Genomic_DNA"/>
</dbReference>
<dbReference type="CDD" id="cd05233">
    <property type="entry name" value="SDR_c"/>
    <property type="match status" value="1"/>
</dbReference>
<evidence type="ECO:0000313" key="2">
    <source>
        <dbReference type="EMBL" id="QDU09711.1"/>
    </source>
</evidence>
<protein>
    <submittedName>
        <fullName evidence="2">3-oxoacyl-[acyl-carrier-protein] reductase FabG</fullName>
        <ecNumber evidence="2">1.1.1.100</ecNumber>
    </submittedName>
</protein>
<dbReference type="SUPFAM" id="SSF51735">
    <property type="entry name" value="NAD(P)-binding Rossmann-fold domains"/>
    <property type="match status" value="1"/>
</dbReference>
<keyword evidence="2" id="KW-0560">Oxidoreductase</keyword>
<dbReference type="PANTHER" id="PTHR42879">
    <property type="entry name" value="3-OXOACYL-(ACYL-CARRIER-PROTEIN) REDUCTASE"/>
    <property type="match status" value="1"/>
</dbReference>
<dbReference type="InterPro" id="IPR036291">
    <property type="entry name" value="NAD(P)-bd_dom_sf"/>
</dbReference>
<evidence type="ECO:0000313" key="3">
    <source>
        <dbReference type="Proteomes" id="UP000318384"/>
    </source>
</evidence>
<comment type="similarity">
    <text evidence="1">Belongs to the short-chain dehydrogenases/reductases (SDR) family.</text>
</comment>
<dbReference type="NCBIfam" id="NF005559">
    <property type="entry name" value="PRK07231.1"/>
    <property type="match status" value="1"/>
</dbReference>
<dbReference type="InterPro" id="IPR050259">
    <property type="entry name" value="SDR"/>
</dbReference>
<dbReference type="InterPro" id="IPR020904">
    <property type="entry name" value="Sc_DH/Rdtase_CS"/>
</dbReference>
<name>A0A517WWR2_9PLAN</name>
<dbReference type="AlphaFoldDB" id="A0A517WWR2"/>
<keyword evidence="3" id="KW-1185">Reference proteome</keyword>
<sequence>MNDSMSRFSVKGKTALVTGASRGIGAEIAMNLAQAGAEVLITARHHYDLTQVCEKIRSFGSKCEAIEADLVSINGAEEVAQKSFEHFSTIDILVNNAGTVKVAPFWETTVEDWDQMQAVNLRAPFILSKILSEPMRAQKQGKIINISSVAGIAALSGHAAYSASKGGLNLLTKVMAAELGPFNIQCNAVAPTVILTELGQKVWGSPEKGEPMKDKIPLHRFGKPLEVADLVLYLASPASDMMTGQVIALDGGYTAL</sequence>
<dbReference type="Proteomes" id="UP000318384">
    <property type="component" value="Chromosome"/>
</dbReference>
<dbReference type="Pfam" id="PF13561">
    <property type="entry name" value="adh_short_C2"/>
    <property type="match status" value="1"/>
</dbReference>
<dbReference type="EC" id="1.1.1.100" evidence="2"/>
<dbReference type="GO" id="GO:0032787">
    <property type="term" value="P:monocarboxylic acid metabolic process"/>
    <property type="evidence" value="ECO:0007669"/>
    <property type="project" value="UniProtKB-ARBA"/>
</dbReference>
<evidence type="ECO:0000256" key="1">
    <source>
        <dbReference type="ARBA" id="ARBA00006484"/>
    </source>
</evidence>
<dbReference type="RefSeq" id="WP_145176357.1">
    <property type="nucleotide sequence ID" value="NZ_CP037422.1"/>
</dbReference>
<organism evidence="2 3">
    <name type="scientific">Gimesia aquarii</name>
    <dbReference type="NCBI Taxonomy" id="2527964"/>
    <lineage>
        <taxon>Bacteria</taxon>
        <taxon>Pseudomonadati</taxon>
        <taxon>Planctomycetota</taxon>
        <taxon>Planctomycetia</taxon>
        <taxon>Planctomycetales</taxon>
        <taxon>Planctomycetaceae</taxon>
        <taxon>Gimesia</taxon>
    </lineage>
</organism>
<dbReference type="PROSITE" id="PS00061">
    <property type="entry name" value="ADH_SHORT"/>
    <property type="match status" value="1"/>
</dbReference>
<proteinExistence type="inferred from homology"/>
<dbReference type="GO" id="GO:0004316">
    <property type="term" value="F:3-oxoacyl-[acyl-carrier-protein] reductase (NADPH) activity"/>
    <property type="evidence" value="ECO:0007669"/>
    <property type="project" value="UniProtKB-EC"/>
</dbReference>
<dbReference type="FunFam" id="3.40.50.720:FF:000084">
    <property type="entry name" value="Short-chain dehydrogenase reductase"/>
    <property type="match status" value="1"/>
</dbReference>
<accession>A0A517WWR2</accession>
<dbReference type="OrthoDB" id="9803333at2"/>
<gene>
    <name evidence="2" type="primary">fabG_7</name>
    <name evidence="2" type="ORF">V202x_31020</name>
</gene>
<dbReference type="PANTHER" id="PTHR42879:SF2">
    <property type="entry name" value="3-OXOACYL-[ACYL-CARRIER-PROTEIN] REDUCTASE FABG"/>
    <property type="match status" value="1"/>
</dbReference>
<dbReference type="PRINTS" id="PR00080">
    <property type="entry name" value="SDRFAMILY"/>
</dbReference>